<proteinExistence type="predicted"/>
<name>A0ABP6WZR2_9PSEU</name>
<gene>
    <name evidence="2" type="ORF">GCM10022222_47710</name>
</gene>
<feature type="region of interest" description="Disordered" evidence="1">
    <location>
        <begin position="1"/>
        <end position="61"/>
    </location>
</feature>
<dbReference type="EMBL" id="BAAAZN010000010">
    <property type="protein sequence ID" value="GAA3558622.1"/>
    <property type="molecule type" value="Genomic_DNA"/>
</dbReference>
<dbReference type="RefSeq" id="WP_344863397.1">
    <property type="nucleotide sequence ID" value="NZ_BAAAZN010000010.1"/>
</dbReference>
<keyword evidence="3" id="KW-1185">Reference proteome</keyword>
<evidence type="ECO:0000313" key="3">
    <source>
        <dbReference type="Proteomes" id="UP001500689"/>
    </source>
</evidence>
<sequence>MPDTGASLGTTNNNNAATDSGDFQSPGDQTPPDVDNQWIPPGDVGDPPPVPGGADHPGKGVTAVNTEAMRTFAKNMQTLAEGPLKDLPGKLDEVLLKPGFFLTAQNKIFTPILGSNALRDSTRSSIHDLVKALGDVSEAVTQAAKSYDNADELNKMTADKYNEYFNKVNGEITGVGQTK</sequence>
<evidence type="ECO:0008006" key="4">
    <source>
        <dbReference type="Google" id="ProtNLM"/>
    </source>
</evidence>
<reference evidence="3" key="1">
    <citation type="journal article" date="2019" name="Int. J. Syst. Evol. Microbiol.">
        <title>The Global Catalogue of Microorganisms (GCM) 10K type strain sequencing project: providing services to taxonomists for standard genome sequencing and annotation.</title>
        <authorList>
            <consortium name="The Broad Institute Genomics Platform"/>
            <consortium name="The Broad Institute Genome Sequencing Center for Infectious Disease"/>
            <person name="Wu L."/>
            <person name="Ma J."/>
        </authorList>
    </citation>
    <scope>NUCLEOTIDE SEQUENCE [LARGE SCALE GENOMIC DNA]</scope>
    <source>
        <strain evidence="3">JCM 16898</strain>
    </source>
</reference>
<accession>A0ABP6WZR2</accession>
<dbReference type="Proteomes" id="UP001500689">
    <property type="component" value="Unassembled WGS sequence"/>
</dbReference>
<evidence type="ECO:0000256" key="1">
    <source>
        <dbReference type="SAM" id="MobiDB-lite"/>
    </source>
</evidence>
<organism evidence="2 3">
    <name type="scientific">Amycolatopsis ultiminotia</name>
    <dbReference type="NCBI Taxonomy" id="543629"/>
    <lineage>
        <taxon>Bacteria</taxon>
        <taxon>Bacillati</taxon>
        <taxon>Actinomycetota</taxon>
        <taxon>Actinomycetes</taxon>
        <taxon>Pseudonocardiales</taxon>
        <taxon>Pseudonocardiaceae</taxon>
        <taxon>Amycolatopsis</taxon>
    </lineage>
</organism>
<feature type="compositionally biased region" description="Polar residues" evidence="1">
    <location>
        <begin position="7"/>
        <end position="28"/>
    </location>
</feature>
<evidence type="ECO:0000313" key="2">
    <source>
        <dbReference type="EMBL" id="GAA3558622.1"/>
    </source>
</evidence>
<protein>
    <recommendedName>
        <fullName evidence="4">Excreted virulence factor EspC, type VII ESX diderm</fullName>
    </recommendedName>
</protein>
<comment type="caution">
    <text evidence="2">The sequence shown here is derived from an EMBL/GenBank/DDBJ whole genome shotgun (WGS) entry which is preliminary data.</text>
</comment>